<keyword evidence="2" id="KW-1185">Reference proteome</keyword>
<accession>A0ABY5S6N3</accession>
<evidence type="ECO:0000313" key="2">
    <source>
        <dbReference type="Proteomes" id="UP001057877"/>
    </source>
</evidence>
<gene>
    <name evidence="1" type="ORF">L1F29_28495</name>
</gene>
<dbReference type="EMBL" id="CP091430">
    <property type="protein sequence ID" value="UVI29324.1"/>
    <property type="molecule type" value="Genomic_DNA"/>
</dbReference>
<organism evidence="1 2">
    <name type="scientific">Paenibacillus spongiae</name>
    <dbReference type="NCBI Taxonomy" id="2909671"/>
    <lineage>
        <taxon>Bacteria</taxon>
        <taxon>Bacillati</taxon>
        <taxon>Bacillota</taxon>
        <taxon>Bacilli</taxon>
        <taxon>Bacillales</taxon>
        <taxon>Paenibacillaceae</taxon>
        <taxon>Paenibacillus</taxon>
    </lineage>
</organism>
<name>A0ABY5S6N3_9BACL</name>
<protein>
    <submittedName>
        <fullName evidence="1">Uncharacterized protein</fullName>
    </submittedName>
</protein>
<evidence type="ECO:0000313" key="1">
    <source>
        <dbReference type="EMBL" id="UVI29324.1"/>
    </source>
</evidence>
<proteinExistence type="predicted"/>
<dbReference type="RefSeq" id="WP_258385413.1">
    <property type="nucleotide sequence ID" value="NZ_CP091430.1"/>
</dbReference>
<sequence length="71" mass="8054">MHTQETEKIREFFQNSFFADSGSVFLVPTGWVLEEALQESLALRTFRAFAESLLLVVDAKDNRVVGLDLYG</sequence>
<dbReference type="Proteomes" id="UP001057877">
    <property type="component" value="Chromosome"/>
</dbReference>
<reference evidence="1" key="1">
    <citation type="submission" date="2022-01" db="EMBL/GenBank/DDBJ databases">
        <title>Paenibacillus spongiae sp. nov., isolated from marine sponge.</title>
        <authorList>
            <person name="Li Z."/>
            <person name="Zhang M."/>
        </authorList>
    </citation>
    <scope>NUCLEOTIDE SEQUENCE</scope>
    <source>
        <strain evidence="1">PHS-Z3</strain>
    </source>
</reference>